<keyword evidence="4" id="KW-1185">Reference proteome</keyword>
<feature type="transmembrane region" description="Helical" evidence="2">
    <location>
        <begin position="59"/>
        <end position="81"/>
    </location>
</feature>
<keyword evidence="2" id="KW-1133">Transmembrane helix</keyword>
<accession>A0A6J1GDU6</accession>
<dbReference type="GO" id="GO:0006629">
    <property type="term" value="P:lipid metabolic process"/>
    <property type="evidence" value="ECO:0007669"/>
    <property type="project" value="InterPro"/>
</dbReference>
<dbReference type="InterPro" id="IPR044819">
    <property type="entry name" value="OBL-like"/>
</dbReference>
<dbReference type="KEGG" id="cmos:111453278"/>
<feature type="transmembrane region" description="Helical" evidence="2">
    <location>
        <begin position="87"/>
        <end position="105"/>
    </location>
</feature>
<organism evidence="4 5">
    <name type="scientific">Cucurbita moschata</name>
    <name type="common">Winter crookneck squash</name>
    <name type="synonym">Cucurbita pepo var. moschata</name>
    <dbReference type="NCBI Taxonomy" id="3662"/>
    <lineage>
        <taxon>Eukaryota</taxon>
        <taxon>Viridiplantae</taxon>
        <taxon>Streptophyta</taxon>
        <taxon>Embryophyta</taxon>
        <taxon>Tracheophyta</taxon>
        <taxon>Spermatophyta</taxon>
        <taxon>Magnoliopsida</taxon>
        <taxon>eudicotyledons</taxon>
        <taxon>Gunneridae</taxon>
        <taxon>Pentapetalae</taxon>
        <taxon>rosids</taxon>
        <taxon>fabids</taxon>
        <taxon>Cucurbitales</taxon>
        <taxon>Cucurbitaceae</taxon>
        <taxon>Cucurbiteae</taxon>
        <taxon>Cucurbita</taxon>
    </lineage>
</organism>
<dbReference type="GeneID" id="111453278"/>
<evidence type="ECO:0000256" key="1">
    <source>
        <dbReference type="ARBA" id="ARBA00022801"/>
    </source>
</evidence>
<name>A0A6J1GDU6_CUCMO</name>
<keyword evidence="2" id="KW-0472">Membrane</keyword>
<dbReference type="InterPro" id="IPR029058">
    <property type="entry name" value="AB_hydrolase_fold"/>
</dbReference>
<evidence type="ECO:0000313" key="5">
    <source>
        <dbReference type="RefSeq" id="XP_022950091.1"/>
    </source>
</evidence>
<evidence type="ECO:0000259" key="3">
    <source>
        <dbReference type="Pfam" id="PF01764"/>
    </source>
</evidence>
<dbReference type="CDD" id="cd00519">
    <property type="entry name" value="Lipase_3"/>
    <property type="match status" value="1"/>
</dbReference>
<dbReference type="Proteomes" id="UP000504609">
    <property type="component" value="Unplaced"/>
</dbReference>
<keyword evidence="1" id="KW-0378">Hydrolase</keyword>
<keyword evidence="2" id="KW-0812">Transmembrane</keyword>
<feature type="domain" description="Fungal lipase-type" evidence="3">
    <location>
        <begin position="206"/>
        <end position="365"/>
    </location>
</feature>
<dbReference type="RefSeq" id="XP_022950091.1">
    <property type="nucleotide sequence ID" value="XM_023094323.1"/>
</dbReference>
<dbReference type="PANTHER" id="PTHR46086:SF17">
    <property type="entry name" value="ALPHA_BETA-HYDROLASES SUPERFAMILY PROTEIN"/>
    <property type="match status" value="1"/>
</dbReference>
<evidence type="ECO:0000313" key="4">
    <source>
        <dbReference type="Proteomes" id="UP000504609"/>
    </source>
</evidence>
<reference evidence="5" key="1">
    <citation type="submission" date="2025-08" db="UniProtKB">
        <authorList>
            <consortium name="RefSeq"/>
        </authorList>
    </citation>
    <scope>IDENTIFICATION</scope>
    <source>
        <tissue evidence="5">Young leaves</tissue>
    </source>
</reference>
<feature type="transmembrane region" description="Helical" evidence="2">
    <location>
        <begin position="287"/>
        <end position="308"/>
    </location>
</feature>
<proteinExistence type="predicted"/>
<protein>
    <submittedName>
        <fullName evidence="5">Uncharacterized protein LOC111453278</fullName>
    </submittedName>
</protein>
<gene>
    <name evidence="5" type="primary">LOC111453278</name>
</gene>
<sequence length="471" mass="53909">MAAVIDDICNKAFSKSFMLFKPEDLNVFDLLKFLFSPKLHERKFVESSHPTEFNFAHRILIIITIIVLKLLQLFAAPLALLGFVVEFSLNFLSANGGVFGLLNIFRLKLKLPDSSSADYQSIVGYMDERITLDQSIKPGDANYNAALCMMASKLVYENEARVTKIVKDVWKMEFLGFFNFWNEYIKKSATQAFMLRDKNSVCDTIVVSFRGTSPFSAYDWITDVELSWYELEGFGKVHAGFMKALGLQKSVGWPKEVNRKDKNKPLAYYTLRKRLTKLLKENEKAKFVVTGHSLGGALAVLFPFILAFHDEKFLLQRLEGVYTYGQPRVGDPKFGEFMAKTFSQYNIGFHRFVYGFDMVPRLPLDDKASMFKHFGPCIYFDFFYKAKILEEEPFKNYFSIVGAVMMRIRAFLELGRSLIIVRIKGKEYKEGVPLRMMRVFGLLAPGVNAHCPQDYVNSTRLGTKGFLVSPS</sequence>
<dbReference type="PANTHER" id="PTHR46086">
    <property type="entry name" value="ALPHA/BETA-HYDROLASES SUPERFAMILY PROTEIN"/>
    <property type="match status" value="1"/>
</dbReference>
<dbReference type="GO" id="GO:0004806">
    <property type="term" value="F:triacylglycerol lipase activity"/>
    <property type="evidence" value="ECO:0007669"/>
    <property type="project" value="InterPro"/>
</dbReference>
<dbReference type="SUPFAM" id="SSF53474">
    <property type="entry name" value="alpha/beta-Hydrolases"/>
    <property type="match status" value="1"/>
</dbReference>
<dbReference type="AlphaFoldDB" id="A0A6J1GDU6"/>
<dbReference type="Gene3D" id="3.40.50.1820">
    <property type="entry name" value="alpha/beta hydrolase"/>
    <property type="match status" value="1"/>
</dbReference>
<evidence type="ECO:0000256" key="2">
    <source>
        <dbReference type="SAM" id="Phobius"/>
    </source>
</evidence>
<dbReference type="Pfam" id="PF01764">
    <property type="entry name" value="Lipase_3"/>
    <property type="match status" value="1"/>
</dbReference>
<dbReference type="InterPro" id="IPR002921">
    <property type="entry name" value="Fungal_lipase-type"/>
</dbReference>